<sequence length="300" mass="35135">MCETRWIERHESITRFKELYLSIYHALKQLESNYNIETSNAAFQLSSAISTSNFVVSLHERVDDVRTILIEKRSNSDESFKNIFSDCEKAMLEGDIKSIILPRTAGRQTCRDNTPADSPEQYYKRTIFLPLLDHFILQLEDRFSKHHRVMSTLQSLIPKYITQNTTYLNKFKECALFYKPLLPNFDTFDTEIKIWQTQWQIVSDDDRPKCSLTTLSQINSDFYPNIKCFLTILATLPVTTVTAESSFSTLRRLKTYLRNNIGQDRLTGLVLTNIYRNDNIDIDEVINRFARLPRKLDFIL</sequence>
<dbReference type="InterPro" id="IPR012337">
    <property type="entry name" value="RNaseH-like_sf"/>
</dbReference>
<dbReference type="InterPro" id="IPR008906">
    <property type="entry name" value="HATC_C_dom"/>
</dbReference>
<dbReference type="AlphaFoldDB" id="A0AAV0W719"/>
<dbReference type="InterPro" id="IPR052958">
    <property type="entry name" value="IFN-induced_PKR_regulator"/>
</dbReference>
<accession>A0AAV0W719</accession>
<dbReference type="Proteomes" id="UP001160148">
    <property type="component" value="Unassembled WGS sequence"/>
</dbReference>
<dbReference type="Pfam" id="PF05699">
    <property type="entry name" value="Dimer_Tnp_hAT"/>
    <property type="match status" value="1"/>
</dbReference>
<reference evidence="2 3" key="1">
    <citation type="submission" date="2023-01" db="EMBL/GenBank/DDBJ databases">
        <authorList>
            <person name="Whitehead M."/>
        </authorList>
    </citation>
    <scope>NUCLEOTIDE SEQUENCE [LARGE SCALE GENOMIC DNA]</scope>
</reference>
<dbReference type="PANTHER" id="PTHR46289:SF14">
    <property type="entry name" value="DUF4371 DOMAIN-CONTAINING PROTEIN"/>
    <property type="match status" value="1"/>
</dbReference>
<evidence type="ECO:0000259" key="1">
    <source>
        <dbReference type="Pfam" id="PF05699"/>
    </source>
</evidence>
<keyword evidence="3" id="KW-1185">Reference proteome</keyword>
<proteinExistence type="predicted"/>
<gene>
    <name evidence="2" type="ORF">MEUPH1_LOCUS7921</name>
</gene>
<name>A0AAV0W719_9HEMI</name>
<evidence type="ECO:0000313" key="3">
    <source>
        <dbReference type="Proteomes" id="UP001160148"/>
    </source>
</evidence>
<organism evidence="2 3">
    <name type="scientific">Macrosiphum euphorbiae</name>
    <name type="common">potato aphid</name>
    <dbReference type="NCBI Taxonomy" id="13131"/>
    <lineage>
        <taxon>Eukaryota</taxon>
        <taxon>Metazoa</taxon>
        <taxon>Ecdysozoa</taxon>
        <taxon>Arthropoda</taxon>
        <taxon>Hexapoda</taxon>
        <taxon>Insecta</taxon>
        <taxon>Pterygota</taxon>
        <taxon>Neoptera</taxon>
        <taxon>Paraneoptera</taxon>
        <taxon>Hemiptera</taxon>
        <taxon>Sternorrhyncha</taxon>
        <taxon>Aphidomorpha</taxon>
        <taxon>Aphidoidea</taxon>
        <taxon>Aphididae</taxon>
        <taxon>Macrosiphini</taxon>
        <taxon>Macrosiphum</taxon>
    </lineage>
</organism>
<dbReference type="GO" id="GO:0046983">
    <property type="term" value="F:protein dimerization activity"/>
    <property type="evidence" value="ECO:0007669"/>
    <property type="project" value="InterPro"/>
</dbReference>
<protein>
    <recommendedName>
        <fullName evidence="1">HAT C-terminal dimerisation domain-containing protein</fullName>
    </recommendedName>
</protein>
<comment type="caution">
    <text evidence="2">The sequence shown here is derived from an EMBL/GenBank/DDBJ whole genome shotgun (WGS) entry which is preliminary data.</text>
</comment>
<dbReference type="EMBL" id="CARXXK010000001">
    <property type="protein sequence ID" value="CAI6351591.1"/>
    <property type="molecule type" value="Genomic_DNA"/>
</dbReference>
<dbReference type="PANTHER" id="PTHR46289">
    <property type="entry name" value="52 KDA REPRESSOR OF THE INHIBITOR OF THE PROTEIN KINASE-LIKE PROTEIN-RELATED"/>
    <property type="match status" value="1"/>
</dbReference>
<evidence type="ECO:0000313" key="2">
    <source>
        <dbReference type="EMBL" id="CAI6351591.1"/>
    </source>
</evidence>
<feature type="domain" description="HAT C-terminal dimerisation" evidence="1">
    <location>
        <begin position="217"/>
        <end position="276"/>
    </location>
</feature>
<dbReference type="SUPFAM" id="SSF53098">
    <property type="entry name" value="Ribonuclease H-like"/>
    <property type="match status" value="1"/>
</dbReference>